<sequence length="97" mass="10937">MSWKSVLGKTLLGAGILFATVIYMSFDVPADGRLDIRESILSLFGLIVGFWILGETWGRLLWKGLRILAKDVGVFAETVFVHVSDHFPKKSKRDKNR</sequence>
<reference evidence="2 3" key="1">
    <citation type="journal article" date="2016" name="Sci. Rep.">
        <title>Evaluation of genetic diversity among strains of the human gut commensal Bifidobacterium adolescentis.</title>
        <authorList>
            <person name="Duranti S."/>
            <person name="Milani C."/>
            <person name="Lugli G.A."/>
            <person name="Mancabelli L."/>
            <person name="Turroni F."/>
            <person name="Ferrario C."/>
            <person name="Mangifesta M."/>
            <person name="Viappiani A."/>
            <person name="Sanchez B."/>
            <person name="Margolles A."/>
            <person name="van Sinderen D."/>
            <person name="Ventura M."/>
        </authorList>
    </citation>
    <scope>NUCLEOTIDE SEQUENCE [LARGE SCALE GENOMIC DNA]</scope>
    <source>
        <strain evidence="2 3">487B</strain>
    </source>
</reference>
<dbReference type="Proteomes" id="UP000193377">
    <property type="component" value="Unassembled WGS sequence"/>
</dbReference>
<keyword evidence="1" id="KW-1133">Transmembrane helix</keyword>
<keyword evidence="1" id="KW-0472">Membrane</keyword>
<proteinExistence type="predicted"/>
<evidence type="ECO:0000256" key="1">
    <source>
        <dbReference type="SAM" id="Phobius"/>
    </source>
</evidence>
<name>A0A1X2YRB0_BIFAD</name>
<organism evidence="2 3">
    <name type="scientific">Bifidobacterium adolescentis</name>
    <dbReference type="NCBI Taxonomy" id="1680"/>
    <lineage>
        <taxon>Bacteria</taxon>
        <taxon>Bacillati</taxon>
        <taxon>Actinomycetota</taxon>
        <taxon>Actinomycetes</taxon>
        <taxon>Bifidobacteriales</taxon>
        <taxon>Bifidobacteriaceae</taxon>
        <taxon>Bifidobacterium</taxon>
    </lineage>
</organism>
<comment type="caution">
    <text evidence="2">The sequence shown here is derived from an EMBL/GenBank/DDBJ whole genome shotgun (WGS) entry which is preliminary data.</text>
</comment>
<dbReference type="RefSeq" id="WP_143240680.1">
    <property type="nucleotide sequence ID" value="NZ_LNKD01000008.1"/>
</dbReference>
<dbReference type="EMBL" id="LNKD01000008">
    <property type="protein sequence ID" value="OSG84697.1"/>
    <property type="molecule type" value="Genomic_DNA"/>
</dbReference>
<accession>A0A1X2YRB0</accession>
<protein>
    <submittedName>
        <fullName evidence="2">Uncharacterized protein</fullName>
    </submittedName>
</protein>
<keyword evidence="1" id="KW-0812">Transmembrane</keyword>
<feature type="transmembrane region" description="Helical" evidence="1">
    <location>
        <begin position="40"/>
        <end position="62"/>
    </location>
</feature>
<evidence type="ECO:0000313" key="2">
    <source>
        <dbReference type="EMBL" id="OSG84697.1"/>
    </source>
</evidence>
<gene>
    <name evidence="2" type="ORF">B0487_2184</name>
</gene>
<dbReference type="AlphaFoldDB" id="A0A1X2YRB0"/>
<evidence type="ECO:0000313" key="3">
    <source>
        <dbReference type="Proteomes" id="UP000193377"/>
    </source>
</evidence>